<organism evidence="2 3">
    <name type="scientific">Neurospora intermedia</name>
    <dbReference type="NCBI Taxonomy" id="5142"/>
    <lineage>
        <taxon>Eukaryota</taxon>
        <taxon>Fungi</taxon>
        <taxon>Dikarya</taxon>
        <taxon>Ascomycota</taxon>
        <taxon>Pezizomycotina</taxon>
        <taxon>Sordariomycetes</taxon>
        <taxon>Sordariomycetidae</taxon>
        <taxon>Sordariales</taxon>
        <taxon>Sordariaceae</taxon>
        <taxon>Neurospora</taxon>
    </lineage>
</organism>
<dbReference type="SUPFAM" id="SSF48403">
    <property type="entry name" value="Ankyrin repeat"/>
    <property type="match status" value="1"/>
</dbReference>
<evidence type="ECO:0000313" key="3">
    <source>
        <dbReference type="Proteomes" id="UP001451303"/>
    </source>
</evidence>
<keyword evidence="3" id="KW-1185">Reference proteome</keyword>
<feature type="region of interest" description="Disordered" evidence="1">
    <location>
        <begin position="1"/>
        <end position="34"/>
    </location>
</feature>
<sequence length="513" mass="57338">MPPKRTRVKKAHAKKKRAEKIQPSIIPSPNIPPADGSSPFTKLPLEIHMVIGDKLKADKQLGALAKLARTSRHHCSFYEQQLYKGRGNTHNIDALMWGARKGSIPAMKNANGWGANLDTRTNLFGNRPYSNRPNAEGTALQLAIRGRQNQSMRWLFNEGVLVDLPDKPARNMCRCDHGWNPPDTYASSLHIAICTGNLDAVKLILRVRHEAEASLQFSRKFDHVPILHTAVLAAFREHSLDILDVALENSMIRKSINELKSEGGRTTLAMVLHSDATHYRHFLTEQILTALVKAGASLGPYPPGSNGAGASPLVDEIYQNNLQTNAKYLLRLGCDPNGDRPHPITPEWSGRAPYTSSFASNTDLEISTQWPIDVGSENRDFIVLLLKHGASLDITNFEGISPLDNATSYMARYLAPSRRVVGFKFIKLLLANVRDKGISKESRKRAEDIMATLVQDLRAEHATHDLSDVRARLPSKWEIDEDPGVEDLDEEESEPIRLGWHAWRREGGRLRRK</sequence>
<reference evidence="2 3" key="1">
    <citation type="submission" date="2023-09" db="EMBL/GenBank/DDBJ databases">
        <title>Multi-omics analysis of a traditional fermented food reveals byproduct-associated fungal strains for waste-to-food upcycling.</title>
        <authorList>
            <consortium name="Lawrence Berkeley National Laboratory"/>
            <person name="Rekdal V.M."/>
            <person name="Villalobos-Escobedo J.M."/>
            <person name="Rodriguez-Valeron N."/>
            <person name="Garcia M.O."/>
            <person name="Vasquez D.P."/>
            <person name="Damayanti I."/>
            <person name="Sorensen P.M."/>
            <person name="Baidoo E.E."/>
            <person name="De Carvalho A.C."/>
            <person name="Riley R."/>
            <person name="Lipzen A."/>
            <person name="He G."/>
            <person name="Yan M."/>
            <person name="Haridas S."/>
            <person name="Daum C."/>
            <person name="Yoshinaga Y."/>
            <person name="Ng V."/>
            <person name="Grigoriev I.V."/>
            <person name="Munk R."/>
            <person name="Nuraida L."/>
            <person name="Wijaya C.H."/>
            <person name="Morales P.-C."/>
            <person name="Keasling J.D."/>
        </authorList>
    </citation>
    <scope>NUCLEOTIDE SEQUENCE [LARGE SCALE GENOMIC DNA]</scope>
    <source>
        <strain evidence="2 3">FGSC 2613</strain>
    </source>
</reference>
<name>A0ABR3DTI5_NEUIN</name>
<dbReference type="Proteomes" id="UP001451303">
    <property type="component" value="Unassembled WGS sequence"/>
</dbReference>
<evidence type="ECO:0000256" key="1">
    <source>
        <dbReference type="SAM" id="MobiDB-lite"/>
    </source>
</evidence>
<dbReference type="InterPro" id="IPR036770">
    <property type="entry name" value="Ankyrin_rpt-contain_sf"/>
</dbReference>
<dbReference type="EMBL" id="JAVLET010000001">
    <property type="protein sequence ID" value="KAL0475976.1"/>
    <property type="molecule type" value="Genomic_DNA"/>
</dbReference>
<gene>
    <name evidence="2" type="ORF">QR685DRAFT_541192</name>
</gene>
<evidence type="ECO:0008006" key="4">
    <source>
        <dbReference type="Google" id="ProtNLM"/>
    </source>
</evidence>
<feature type="compositionally biased region" description="Basic residues" evidence="1">
    <location>
        <begin position="1"/>
        <end position="18"/>
    </location>
</feature>
<protein>
    <recommendedName>
        <fullName evidence="4">Ankyrin</fullName>
    </recommendedName>
</protein>
<comment type="caution">
    <text evidence="2">The sequence shown here is derived from an EMBL/GenBank/DDBJ whole genome shotgun (WGS) entry which is preliminary data.</text>
</comment>
<accession>A0ABR3DTI5</accession>
<dbReference type="Gene3D" id="1.25.40.20">
    <property type="entry name" value="Ankyrin repeat-containing domain"/>
    <property type="match status" value="1"/>
</dbReference>
<evidence type="ECO:0000313" key="2">
    <source>
        <dbReference type="EMBL" id="KAL0475976.1"/>
    </source>
</evidence>
<proteinExistence type="predicted"/>